<dbReference type="InterPro" id="IPR013120">
    <property type="entry name" value="FAR_NAD-bd"/>
</dbReference>
<dbReference type="Gene3D" id="3.40.50.720">
    <property type="entry name" value="NAD(P)-binding Rossmann-like Domain"/>
    <property type="match status" value="1"/>
</dbReference>
<keyword evidence="1" id="KW-0596">Phosphopantetheine</keyword>
<evidence type="ECO:0000256" key="1">
    <source>
        <dbReference type="ARBA" id="ARBA00022450"/>
    </source>
</evidence>
<feature type="non-terminal residue" evidence="4">
    <location>
        <position position="1"/>
    </location>
</feature>
<sequence length="206" mass="22705">GYARSKWVSKAILAKASENSPLRPVIIRAGQICGSPNEYWNAKEWFPSLVQASQRIGGVPDNNATVAWVPLKGAGKALIELRHAQALICHLVHPKPVQWKTIATHVSQALNVPIISAKEWVERLEELAAEDKTPISAVHLLGVYRAGLLSPDSDDSTPREILGLPDYEMEQTLRASEYLASGKLNQLRKQDVESWVGSWKSLGVLE</sequence>
<evidence type="ECO:0000256" key="2">
    <source>
        <dbReference type="ARBA" id="ARBA00022553"/>
    </source>
</evidence>
<dbReference type="Proteomes" id="UP000054279">
    <property type="component" value="Unassembled WGS sequence"/>
</dbReference>
<dbReference type="InterPro" id="IPR036291">
    <property type="entry name" value="NAD(P)-bd_dom_sf"/>
</dbReference>
<dbReference type="OrthoDB" id="429813at2759"/>
<accession>A0A0C9U793</accession>
<reference evidence="4 5" key="1">
    <citation type="submission" date="2014-06" db="EMBL/GenBank/DDBJ databases">
        <title>Evolutionary Origins and Diversification of the Mycorrhizal Mutualists.</title>
        <authorList>
            <consortium name="DOE Joint Genome Institute"/>
            <consortium name="Mycorrhizal Genomics Consortium"/>
            <person name="Kohler A."/>
            <person name="Kuo A."/>
            <person name="Nagy L.G."/>
            <person name="Floudas D."/>
            <person name="Copeland A."/>
            <person name="Barry K.W."/>
            <person name="Cichocki N."/>
            <person name="Veneault-Fourrey C."/>
            <person name="LaButti K."/>
            <person name="Lindquist E.A."/>
            <person name="Lipzen A."/>
            <person name="Lundell T."/>
            <person name="Morin E."/>
            <person name="Murat C."/>
            <person name="Riley R."/>
            <person name="Ohm R."/>
            <person name="Sun H."/>
            <person name="Tunlid A."/>
            <person name="Henrissat B."/>
            <person name="Grigoriev I.V."/>
            <person name="Hibbett D.S."/>
            <person name="Martin F."/>
        </authorList>
    </citation>
    <scope>NUCLEOTIDE SEQUENCE [LARGE SCALE GENOMIC DNA]</scope>
    <source>
        <strain evidence="4 5">SS14</strain>
    </source>
</reference>
<organism evidence="4 5">
    <name type="scientific">Sphaerobolus stellatus (strain SS14)</name>
    <dbReference type="NCBI Taxonomy" id="990650"/>
    <lineage>
        <taxon>Eukaryota</taxon>
        <taxon>Fungi</taxon>
        <taxon>Dikarya</taxon>
        <taxon>Basidiomycota</taxon>
        <taxon>Agaricomycotina</taxon>
        <taxon>Agaricomycetes</taxon>
        <taxon>Phallomycetidae</taxon>
        <taxon>Geastrales</taxon>
        <taxon>Sphaerobolaceae</taxon>
        <taxon>Sphaerobolus</taxon>
    </lineage>
</organism>
<gene>
    <name evidence="4" type="ORF">M422DRAFT_187398</name>
</gene>
<protein>
    <submittedName>
        <fullName evidence="4">Unplaced genomic scaffold SPHSTscaffold_191, whole genome shotgun sequence</fullName>
    </submittedName>
</protein>
<dbReference type="HOGENOM" id="CLU_101442_0_0_1"/>
<dbReference type="EMBL" id="KN837266">
    <property type="protein sequence ID" value="KIJ30224.1"/>
    <property type="molecule type" value="Genomic_DNA"/>
</dbReference>
<evidence type="ECO:0000313" key="5">
    <source>
        <dbReference type="Proteomes" id="UP000054279"/>
    </source>
</evidence>
<evidence type="ECO:0000259" key="3">
    <source>
        <dbReference type="Pfam" id="PF07993"/>
    </source>
</evidence>
<dbReference type="Pfam" id="PF07993">
    <property type="entry name" value="NAD_binding_4"/>
    <property type="match status" value="1"/>
</dbReference>
<feature type="domain" description="Thioester reductase (TE)" evidence="3">
    <location>
        <begin position="1"/>
        <end position="65"/>
    </location>
</feature>
<keyword evidence="5" id="KW-1185">Reference proteome</keyword>
<dbReference type="AlphaFoldDB" id="A0A0C9U793"/>
<evidence type="ECO:0000313" key="4">
    <source>
        <dbReference type="EMBL" id="KIJ30224.1"/>
    </source>
</evidence>
<dbReference type="PANTHER" id="PTHR43439:SF2">
    <property type="entry name" value="ENZYME, PUTATIVE (JCVI)-RELATED"/>
    <property type="match status" value="1"/>
</dbReference>
<dbReference type="InterPro" id="IPR051414">
    <property type="entry name" value="Adenylate-forming_Reductase"/>
</dbReference>
<keyword evidence="2" id="KW-0597">Phosphoprotein</keyword>
<name>A0A0C9U793_SPHS4</name>
<dbReference type="PANTHER" id="PTHR43439">
    <property type="entry name" value="PHENYLACETATE-COENZYME A LIGASE"/>
    <property type="match status" value="1"/>
</dbReference>
<dbReference type="SUPFAM" id="SSF51735">
    <property type="entry name" value="NAD(P)-binding Rossmann-fold domains"/>
    <property type="match status" value="1"/>
</dbReference>
<proteinExistence type="predicted"/>